<dbReference type="PANTHER" id="PTHR43581:SF2">
    <property type="entry name" value="EXCINUCLEASE ATPASE SUBUNIT"/>
    <property type="match status" value="1"/>
</dbReference>
<dbReference type="CDD" id="cd00267">
    <property type="entry name" value="ABC_ATPase"/>
    <property type="match status" value="1"/>
</dbReference>
<evidence type="ECO:0000313" key="2">
    <source>
        <dbReference type="EMBL" id="GFE91942.1"/>
    </source>
</evidence>
<dbReference type="GO" id="GO:0005524">
    <property type="term" value="F:ATP binding"/>
    <property type="evidence" value="ECO:0007669"/>
    <property type="project" value="InterPro"/>
</dbReference>
<keyword evidence="3" id="KW-1185">Reference proteome</keyword>
<dbReference type="Pfam" id="PF13304">
    <property type="entry name" value="AAA_21"/>
    <property type="match status" value="1"/>
</dbReference>
<dbReference type="RefSeq" id="WP_086655762.1">
    <property type="nucleotide sequence ID" value="NZ_BLJP01000001.1"/>
</dbReference>
<dbReference type="SUPFAM" id="SSF52540">
    <property type="entry name" value="P-loop containing nucleoside triphosphate hydrolases"/>
    <property type="match status" value="1"/>
</dbReference>
<proteinExistence type="predicted"/>
<organism evidence="2 3">
    <name type="scientific">Acetobacter persici</name>
    <dbReference type="NCBI Taxonomy" id="1076596"/>
    <lineage>
        <taxon>Bacteria</taxon>
        <taxon>Pseudomonadati</taxon>
        <taxon>Pseudomonadota</taxon>
        <taxon>Alphaproteobacteria</taxon>
        <taxon>Acetobacterales</taxon>
        <taxon>Acetobacteraceae</taxon>
        <taxon>Acetobacter</taxon>
    </lineage>
</organism>
<evidence type="ECO:0000313" key="3">
    <source>
        <dbReference type="Proteomes" id="UP000548726"/>
    </source>
</evidence>
<evidence type="ECO:0000259" key="1">
    <source>
        <dbReference type="Pfam" id="PF13304"/>
    </source>
</evidence>
<dbReference type="InterPro" id="IPR003959">
    <property type="entry name" value="ATPase_AAA_core"/>
</dbReference>
<dbReference type="AlphaFoldDB" id="A0A6V8I4F0"/>
<dbReference type="EMBL" id="BLJP01000001">
    <property type="protein sequence ID" value="GFE91942.1"/>
    <property type="molecule type" value="Genomic_DNA"/>
</dbReference>
<feature type="domain" description="ATPase AAA-type core" evidence="1">
    <location>
        <begin position="225"/>
        <end position="295"/>
    </location>
</feature>
<protein>
    <recommendedName>
        <fullName evidence="1">ATPase AAA-type core domain-containing protein</fullName>
    </recommendedName>
</protein>
<gene>
    <name evidence="2" type="ORF">DmAi_00010</name>
</gene>
<sequence>MINLIKFKFGLATDQPTLELEPTAITVFVGPNNSGKSKAITEIAEKCRNPTTGSNFVIIDDIKFNGLNKTKSEEFINDIEIKNNQIPLFNNLITVKAGKNNNIQRPKASILDALENPNSSHKELFGQIYLGPKTMILNGSNRIKLVDEQNGGDMQKPPETSFQKLFRDDLLRKNFSNLVFKGLGNHAVIDPTHLGKLRLRLSAVAPPSPEVERGLGETSIAFHAAAQSISNASDGAKAFTGILAEILAGDPKILLMDEPEAFLHPALAFKLGYEIAQSMAGTDKHMFVSTHSSQFLMGCIQSGIPINVVRLTYRHGIATARLLPNDKIVQIMRNPLLRSTGVISALFYESVVVTEADPDRAFYQEINERLLQKQRGIPNCIFLNAQNKQTIPTIVTPLRDLGIPVAGIYDIDFIKCQRVEATRLMDAAGIPPIVQRGLTTTRSELDKALPKANSS</sequence>
<dbReference type="OrthoDB" id="7239368at2"/>
<dbReference type="GO" id="GO:0016887">
    <property type="term" value="F:ATP hydrolysis activity"/>
    <property type="evidence" value="ECO:0007669"/>
    <property type="project" value="InterPro"/>
</dbReference>
<dbReference type="PANTHER" id="PTHR43581">
    <property type="entry name" value="ATP/GTP PHOSPHATASE"/>
    <property type="match status" value="1"/>
</dbReference>
<accession>A0A6V8I4F0</accession>
<dbReference type="Gene3D" id="3.40.50.300">
    <property type="entry name" value="P-loop containing nucleotide triphosphate hydrolases"/>
    <property type="match status" value="1"/>
</dbReference>
<comment type="caution">
    <text evidence="2">The sequence shown here is derived from an EMBL/GenBank/DDBJ whole genome shotgun (WGS) entry which is preliminary data.</text>
</comment>
<dbReference type="Proteomes" id="UP000548726">
    <property type="component" value="Unassembled WGS sequence"/>
</dbReference>
<dbReference type="InterPro" id="IPR051396">
    <property type="entry name" value="Bact_Antivir_Def_Nuclease"/>
</dbReference>
<name>A0A6V8I4F0_9PROT</name>
<dbReference type="InterPro" id="IPR027417">
    <property type="entry name" value="P-loop_NTPase"/>
</dbReference>
<reference evidence="2 3" key="1">
    <citation type="journal article" date="2020" name="Cell Rep.">
        <title>Local necrotic cells trigger systemic immune activation via gut microbiome dysbiosis in Drosophila.</title>
        <authorList>
            <person name="Kosakamoto H."/>
            <person name="Yamauchi T."/>
            <person name="Akuzawa-Tokita Y."/>
            <person name="Nishimura K."/>
            <person name="Soga T."/>
            <person name="Murakami T."/>
            <person name="Mori H."/>
            <person name="Yamamoto K."/>
            <person name="Miyazaki R."/>
            <person name="Koto A."/>
            <person name="Miura M."/>
            <person name="Obata F."/>
        </authorList>
    </citation>
    <scope>NUCLEOTIDE SEQUENCE [LARGE SCALE GENOMIC DNA]</scope>
    <source>
        <strain evidence="2 3">Ai</strain>
    </source>
</reference>